<reference evidence="1" key="1">
    <citation type="submission" date="2022-05" db="EMBL/GenBank/DDBJ databases">
        <title>The Musa troglodytarum L. genome provides insights into the mechanism of non-climacteric behaviour and enrichment of carotenoids.</title>
        <authorList>
            <person name="Wang J."/>
        </authorList>
    </citation>
    <scope>NUCLEOTIDE SEQUENCE</scope>
    <source>
        <tissue evidence="1">Leaf</tissue>
    </source>
</reference>
<dbReference type="Proteomes" id="UP001055439">
    <property type="component" value="Chromosome 9"/>
</dbReference>
<dbReference type="EMBL" id="CP097511">
    <property type="protein sequence ID" value="URE48977.1"/>
    <property type="molecule type" value="Genomic_DNA"/>
</dbReference>
<accession>A0A9E7IHH3</accession>
<sequence length="92" mass="10001">MASRTGRSNSSKVLRMTAEAMEARCASRVQKLSITSLGSVVRMKEGKSLSLMLFKPGIQSTGVSRYPLVMSPSSAENQKMPMNNDVCAVLFK</sequence>
<keyword evidence="2" id="KW-1185">Reference proteome</keyword>
<proteinExistence type="predicted"/>
<dbReference type="AlphaFoldDB" id="A0A9E7IHH3"/>
<evidence type="ECO:0000313" key="1">
    <source>
        <dbReference type="EMBL" id="URE48977.1"/>
    </source>
</evidence>
<protein>
    <submittedName>
        <fullName evidence="1">Uncharacterized protein</fullName>
    </submittedName>
</protein>
<gene>
    <name evidence="1" type="ORF">MUK42_18003</name>
</gene>
<name>A0A9E7IHH3_9LILI</name>
<evidence type="ECO:0000313" key="2">
    <source>
        <dbReference type="Proteomes" id="UP001055439"/>
    </source>
</evidence>
<organism evidence="1 2">
    <name type="scientific">Musa troglodytarum</name>
    <name type="common">fe'i banana</name>
    <dbReference type="NCBI Taxonomy" id="320322"/>
    <lineage>
        <taxon>Eukaryota</taxon>
        <taxon>Viridiplantae</taxon>
        <taxon>Streptophyta</taxon>
        <taxon>Embryophyta</taxon>
        <taxon>Tracheophyta</taxon>
        <taxon>Spermatophyta</taxon>
        <taxon>Magnoliopsida</taxon>
        <taxon>Liliopsida</taxon>
        <taxon>Zingiberales</taxon>
        <taxon>Musaceae</taxon>
        <taxon>Musa</taxon>
    </lineage>
</organism>